<protein>
    <submittedName>
        <fullName evidence="2">Uncharacterized protein</fullName>
    </submittedName>
</protein>
<accession>B9WF79</accession>
<evidence type="ECO:0000313" key="1">
    <source>
        <dbReference type="CGD" id="CAL0000166998"/>
    </source>
</evidence>
<dbReference type="HOGENOM" id="CLU_061012_0_0_1"/>
<dbReference type="CGD" id="CAL0000166998">
    <property type="gene designation" value="Cd36_40110"/>
</dbReference>
<organism evidence="2 3">
    <name type="scientific">Candida dubliniensis (strain CD36 / ATCC MYA-646 / CBS 7987 / NCPF 3949 / NRRL Y-17841)</name>
    <name type="common">Yeast</name>
    <dbReference type="NCBI Taxonomy" id="573826"/>
    <lineage>
        <taxon>Eukaryota</taxon>
        <taxon>Fungi</taxon>
        <taxon>Dikarya</taxon>
        <taxon>Ascomycota</taxon>
        <taxon>Saccharomycotina</taxon>
        <taxon>Pichiomycetes</taxon>
        <taxon>Debaryomycetaceae</taxon>
        <taxon>Candida/Lodderomyces clade</taxon>
        <taxon>Candida</taxon>
    </lineage>
</organism>
<dbReference type="OrthoDB" id="3981028at2759"/>
<evidence type="ECO:0000313" key="2">
    <source>
        <dbReference type="EMBL" id="CAX41898.1"/>
    </source>
</evidence>
<dbReference type="eggNOG" id="ENOG502SDEA">
    <property type="taxonomic scope" value="Eukaryota"/>
</dbReference>
<dbReference type="GeneID" id="8047828"/>
<dbReference type="RefSeq" id="XP_002419683.1">
    <property type="nucleotide sequence ID" value="XM_002419638.1"/>
</dbReference>
<proteinExistence type="predicted"/>
<dbReference type="AlphaFoldDB" id="B9WF79"/>
<dbReference type="KEGG" id="cdu:CD36_40110"/>
<dbReference type="VEuPathDB" id="FungiDB:CD36_40110"/>
<keyword evidence="3" id="KW-1185">Reference proteome</keyword>
<dbReference type="EMBL" id="FM992691">
    <property type="protein sequence ID" value="CAX41898.1"/>
    <property type="molecule type" value="Genomic_DNA"/>
</dbReference>
<sequence>METNYSLALKQFINKNFAASFRLASELFHKCFTEYSGHSISLTLLTKIINLYLVEVGVCLKDGLLNQVQANTAVNSITSNEVINQIHAVFGDEIPCEILYNYHLMHITNSKLLINDNYWDQLRNDYHHAINDKYKQKFIELVVFEILPRYDKYKEAEQLITNPNDLQRLRKIQEKQKLAEEVERSQKKTPPKEQPTLKYKSIKEIQNAYNLEEAKKPTLPESRLLYIYNLVKNYLRDNYLVVLVLIILGLGARKYLNRANLREKIVDTIKMAFKFSYI</sequence>
<name>B9WF79_CANDC</name>
<dbReference type="Proteomes" id="UP000002605">
    <property type="component" value="Chromosome 4"/>
</dbReference>
<evidence type="ECO:0000313" key="3">
    <source>
        <dbReference type="Proteomes" id="UP000002605"/>
    </source>
</evidence>
<reference evidence="2 3" key="1">
    <citation type="journal article" date="2009" name="Genome Res.">
        <title>Comparative genomics of the fungal pathogens Candida dubliniensis and Candida albicans.</title>
        <authorList>
            <person name="Jackson A.P."/>
            <person name="Gamble J.A."/>
            <person name="Yeomans T."/>
            <person name="Moran G.P."/>
            <person name="Saunders D."/>
            <person name="Harris D."/>
            <person name="Aslett M."/>
            <person name="Barrell J.F."/>
            <person name="Butler G."/>
            <person name="Citiulo F."/>
            <person name="Coleman D.C."/>
            <person name="de Groot P.W.J."/>
            <person name="Goodwin T.J."/>
            <person name="Quail M.A."/>
            <person name="McQuillan J."/>
            <person name="Munro C.A."/>
            <person name="Pain A."/>
            <person name="Poulter R.T."/>
            <person name="Rajandream M.A."/>
            <person name="Renauld H."/>
            <person name="Spiering M.J."/>
            <person name="Tivey A."/>
            <person name="Gow N.A.R."/>
            <person name="Barrell B."/>
            <person name="Sullivan D.J."/>
            <person name="Berriman M."/>
        </authorList>
    </citation>
    <scope>NUCLEOTIDE SEQUENCE [LARGE SCALE GENOMIC DNA]</scope>
    <source>
        <strain evidence="3">CD36 / ATCC MYA-646 / CBS 7987 / NCPF 3949 / NRRL Y-17841</strain>
    </source>
</reference>
<gene>
    <name evidence="1" type="ordered locus">Cd36_40110</name>
    <name evidence="2" type="ORF">CD36_40110</name>
</gene>